<proteinExistence type="predicted"/>
<comment type="caution">
    <text evidence="3">The sequence shown here is derived from an EMBL/GenBank/DDBJ whole genome shotgun (WGS) entry which is preliminary data.</text>
</comment>
<dbReference type="Gene3D" id="3.40.50.1820">
    <property type="entry name" value="alpha/beta hydrolase"/>
    <property type="match status" value="1"/>
</dbReference>
<dbReference type="GO" id="GO:0016787">
    <property type="term" value="F:hydrolase activity"/>
    <property type="evidence" value="ECO:0007669"/>
    <property type="project" value="UniProtKB-KW"/>
</dbReference>
<evidence type="ECO:0000259" key="1">
    <source>
        <dbReference type="Pfam" id="PF00561"/>
    </source>
</evidence>
<evidence type="ECO:0000313" key="3">
    <source>
        <dbReference type="EMBL" id="HGN90708.1"/>
    </source>
</evidence>
<dbReference type="EMBL" id="DRXG01000087">
    <property type="protein sequence ID" value="HHN52463.1"/>
    <property type="molecule type" value="Genomic_DNA"/>
</dbReference>
<keyword evidence="3" id="KW-0378">Hydrolase</keyword>
<dbReference type="AlphaFoldDB" id="A0A7C4I6I5"/>
<feature type="domain" description="AB hydrolase-1" evidence="1">
    <location>
        <begin position="31"/>
        <end position="261"/>
    </location>
</feature>
<dbReference type="InterPro" id="IPR000073">
    <property type="entry name" value="AB_hydrolase_1"/>
</dbReference>
<evidence type="ECO:0000313" key="2">
    <source>
        <dbReference type="EMBL" id="HGL41105.1"/>
    </source>
</evidence>
<dbReference type="PANTHER" id="PTHR43689">
    <property type="entry name" value="HYDROLASE"/>
    <property type="match status" value="1"/>
</dbReference>
<dbReference type="InterPro" id="IPR000639">
    <property type="entry name" value="Epox_hydrolase-like"/>
</dbReference>
<dbReference type="PRINTS" id="PR00412">
    <property type="entry name" value="EPOXHYDRLASE"/>
</dbReference>
<dbReference type="EMBL" id="DTCM01000071">
    <property type="protein sequence ID" value="HGL41105.1"/>
    <property type="molecule type" value="Genomic_DNA"/>
</dbReference>
<accession>A0A7C4I6I5</accession>
<dbReference type="InterPro" id="IPR029058">
    <property type="entry name" value="AB_hydrolase_fold"/>
</dbReference>
<dbReference type="Pfam" id="PF00561">
    <property type="entry name" value="Abhydrolase_1"/>
    <property type="match status" value="1"/>
</dbReference>
<dbReference type="EMBL" id="DTAD01000068">
    <property type="protein sequence ID" value="HGN90708.1"/>
    <property type="molecule type" value="Genomic_DNA"/>
</dbReference>
<organism evidence="3">
    <name type="scientific">Caldiarchaeum subterraneum</name>
    <dbReference type="NCBI Taxonomy" id="311458"/>
    <lineage>
        <taxon>Archaea</taxon>
        <taxon>Nitrososphaerota</taxon>
        <taxon>Candidatus Caldarchaeales</taxon>
        <taxon>Candidatus Caldarchaeaceae</taxon>
        <taxon>Candidatus Caldarchaeum</taxon>
    </lineage>
</organism>
<dbReference type="SUPFAM" id="SSF53474">
    <property type="entry name" value="alpha/beta-Hydrolases"/>
    <property type="match status" value="1"/>
</dbReference>
<evidence type="ECO:0000313" key="4">
    <source>
        <dbReference type="EMBL" id="HHN52463.1"/>
    </source>
</evidence>
<sequence length="274" mass="30708">MVSWSEHLTTGSWIDVDDVNIFYVMRGVGQPVVFLHGWAASSFSWRKTLPVISQHFRALALDLPGFGLSKRPPTGISLPSVTNLLMKALDRLGVEKFCLVGHSMGGAISAHIAVQYPERVDRLVLVNPSLVGGDDGRRPLAMELARKRFISTLITRLFVRKYFIKRVLSKIYVDKSALDDEAVEGYYESVKRAGPVLVEAGNIWRDFRTDCVYDIRCPKLFVLGGMDNVVPFRKNLELAQKIGAEIHVEPDAGHSVHEEKAESFNNVILRFLRG</sequence>
<dbReference type="PANTHER" id="PTHR43689:SF8">
    <property type="entry name" value="ALPHA_BETA-HYDROLASES SUPERFAMILY PROTEIN"/>
    <property type="match status" value="1"/>
</dbReference>
<dbReference type="PRINTS" id="PR00111">
    <property type="entry name" value="ABHYDROLASE"/>
</dbReference>
<gene>
    <name evidence="4" type="ORF">ENM30_04020</name>
    <name evidence="3" type="ORF">ENT82_06255</name>
    <name evidence="2" type="ORF">ENU43_05530</name>
</gene>
<name>A0A7C4I6I5_CALS0</name>
<reference evidence="3" key="1">
    <citation type="journal article" date="2020" name="mSystems">
        <title>Genome- and Community-Level Interaction Insights into Carbon Utilization and Element Cycling Functions of Hydrothermarchaeota in Hydrothermal Sediment.</title>
        <authorList>
            <person name="Zhou Z."/>
            <person name="Liu Y."/>
            <person name="Xu W."/>
            <person name="Pan J."/>
            <person name="Luo Z.H."/>
            <person name="Li M."/>
        </authorList>
    </citation>
    <scope>NUCLEOTIDE SEQUENCE [LARGE SCALE GENOMIC DNA]</scope>
    <source>
        <strain evidence="4">SpSt-1073</strain>
        <strain evidence="3">SpSt-613</strain>
        <strain evidence="2">SpSt-669</strain>
    </source>
</reference>
<protein>
    <submittedName>
        <fullName evidence="3">Alpha/beta hydrolase</fullName>
    </submittedName>
</protein>